<reference evidence="3" key="1">
    <citation type="submission" date="2022-11" db="UniProtKB">
        <authorList>
            <consortium name="WormBaseParasite"/>
        </authorList>
    </citation>
    <scope>IDENTIFICATION</scope>
</reference>
<protein>
    <submittedName>
        <fullName evidence="3">Gcp-like domain-containing protein</fullName>
    </submittedName>
</protein>
<dbReference type="PANTHER" id="PTHR11735">
    <property type="entry name" value="TRNA N6-ADENOSINE THREONYLCARBAMOYLTRANSFERASE"/>
    <property type="match status" value="1"/>
</dbReference>
<keyword evidence="2" id="KW-1185">Reference proteome</keyword>
<name>A0A915KJ62_ROMCU</name>
<dbReference type="Pfam" id="PF00814">
    <property type="entry name" value="TsaD"/>
    <property type="match status" value="1"/>
</dbReference>
<proteinExistence type="predicted"/>
<dbReference type="SUPFAM" id="SSF53067">
    <property type="entry name" value="Actin-like ATPase domain"/>
    <property type="match status" value="1"/>
</dbReference>
<evidence type="ECO:0000259" key="1">
    <source>
        <dbReference type="Pfam" id="PF00814"/>
    </source>
</evidence>
<dbReference type="InterPro" id="IPR043129">
    <property type="entry name" value="ATPase_NBD"/>
</dbReference>
<evidence type="ECO:0000313" key="3">
    <source>
        <dbReference type="WBParaSite" id="nRc.2.0.1.t38446-RA"/>
    </source>
</evidence>
<organism evidence="2 3">
    <name type="scientific">Romanomermis culicivorax</name>
    <name type="common">Nematode worm</name>
    <dbReference type="NCBI Taxonomy" id="13658"/>
    <lineage>
        <taxon>Eukaryota</taxon>
        <taxon>Metazoa</taxon>
        <taxon>Ecdysozoa</taxon>
        <taxon>Nematoda</taxon>
        <taxon>Enoplea</taxon>
        <taxon>Dorylaimia</taxon>
        <taxon>Mermithida</taxon>
        <taxon>Mermithoidea</taxon>
        <taxon>Mermithidae</taxon>
        <taxon>Romanomermis</taxon>
    </lineage>
</organism>
<dbReference type="AlphaFoldDB" id="A0A915KJ62"/>
<feature type="domain" description="Gcp-like" evidence="1">
    <location>
        <begin position="67"/>
        <end position="116"/>
    </location>
</feature>
<dbReference type="Gene3D" id="3.30.420.40">
    <property type="match status" value="1"/>
</dbReference>
<dbReference type="InterPro" id="IPR000905">
    <property type="entry name" value="Gcp-like_dom"/>
</dbReference>
<dbReference type="PANTHER" id="PTHR11735:SF6">
    <property type="entry name" value="TRNA N6-ADENOSINE THREONYLCARBAMOYLTRANSFERASE, MITOCHONDRIAL"/>
    <property type="match status" value="1"/>
</dbReference>
<dbReference type="WBParaSite" id="nRc.2.0.1.t38446-RA">
    <property type="protein sequence ID" value="nRc.2.0.1.t38446-RA"/>
    <property type="gene ID" value="nRc.2.0.1.g38446"/>
</dbReference>
<sequence>MSKNRSVFIVDRSLKRLFRSSNRLHSLKNEAGCSYATSAAAAVKPIILGIETSCDDTGVAVLNGRGEILSEIVKSQQAFSTKFGGVIPLFAASQHRANVLPAVEQCLEDANLKYEKTTTRKQKTVKMSFFVEREGSFLDKKKVKNINFGENKNF</sequence>
<dbReference type="Proteomes" id="UP000887565">
    <property type="component" value="Unplaced"/>
</dbReference>
<evidence type="ECO:0000313" key="2">
    <source>
        <dbReference type="Proteomes" id="UP000887565"/>
    </source>
</evidence>
<accession>A0A915KJ62</accession>